<sequence length="165" mass="17602">MTETGTPAGLPNDPALFPRIDAELVKTILLAGAAADVAWEIWARFVTPLLVGGPLQPAALVQSVFGFQNWPLAELIHASVGVIFYPIGYLFIARPLQRRLLPGLPVSLTGLGFGVGLWIFALYVMAHLLAGLPAFLGFGPLAWASLAGHLLFGLVTAHVVAWRRA</sequence>
<dbReference type="AlphaFoldDB" id="A0A501WIF3"/>
<dbReference type="Proteomes" id="UP000319255">
    <property type="component" value="Unassembled WGS sequence"/>
</dbReference>
<keyword evidence="1" id="KW-0472">Membrane</keyword>
<name>A0A501WIF3_9RHOB</name>
<evidence type="ECO:0000313" key="2">
    <source>
        <dbReference type="EMBL" id="TPE48205.1"/>
    </source>
</evidence>
<evidence type="ECO:0000313" key="3">
    <source>
        <dbReference type="Proteomes" id="UP000319255"/>
    </source>
</evidence>
<accession>A0A501WIF3</accession>
<feature type="transmembrane region" description="Helical" evidence="1">
    <location>
        <begin position="104"/>
        <end position="129"/>
    </location>
</feature>
<keyword evidence="3" id="KW-1185">Reference proteome</keyword>
<gene>
    <name evidence="2" type="ORF">FJM51_18440</name>
</gene>
<keyword evidence="1" id="KW-0812">Transmembrane</keyword>
<dbReference type="OrthoDB" id="7347542at2"/>
<evidence type="ECO:0008006" key="4">
    <source>
        <dbReference type="Google" id="ProtNLM"/>
    </source>
</evidence>
<organism evidence="2 3">
    <name type="scientific">Amaricoccus solimangrovi</name>
    <dbReference type="NCBI Taxonomy" id="2589815"/>
    <lineage>
        <taxon>Bacteria</taxon>
        <taxon>Pseudomonadati</taxon>
        <taxon>Pseudomonadota</taxon>
        <taxon>Alphaproteobacteria</taxon>
        <taxon>Rhodobacterales</taxon>
        <taxon>Paracoccaceae</taxon>
        <taxon>Amaricoccus</taxon>
    </lineage>
</organism>
<protein>
    <recommendedName>
        <fullName evidence="4">DUF1440 domain-containing protein</fullName>
    </recommendedName>
</protein>
<evidence type="ECO:0000256" key="1">
    <source>
        <dbReference type="SAM" id="Phobius"/>
    </source>
</evidence>
<feature type="transmembrane region" description="Helical" evidence="1">
    <location>
        <begin position="75"/>
        <end position="92"/>
    </location>
</feature>
<reference evidence="2 3" key="1">
    <citation type="submission" date="2019-06" db="EMBL/GenBank/DDBJ databases">
        <title>A novel bacterium of genus Amaricoccus, isolated from marine sediment.</title>
        <authorList>
            <person name="Huang H."/>
            <person name="Mo K."/>
            <person name="Hu Y."/>
        </authorList>
    </citation>
    <scope>NUCLEOTIDE SEQUENCE [LARGE SCALE GENOMIC DNA]</scope>
    <source>
        <strain evidence="2 3">HB172011</strain>
    </source>
</reference>
<feature type="transmembrane region" description="Helical" evidence="1">
    <location>
        <begin position="141"/>
        <end position="162"/>
    </location>
</feature>
<dbReference type="EMBL" id="VFRP01000024">
    <property type="protein sequence ID" value="TPE48205.1"/>
    <property type="molecule type" value="Genomic_DNA"/>
</dbReference>
<keyword evidence="1" id="KW-1133">Transmembrane helix</keyword>
<comment type="caution">
    <text evidence="2">The sequence shown here is derived from an EMBL/GenBank/DDBJ whole genome shotgun (WGS) entry which is preliminary data.</text>
</comment>
<proteinExistence type="predicted"/>